<accession>A0A3P7GGM5</accession>
<organism evidence="1 2">
    <name type="scientific">Wuchereria bancrofti</name>
    <dbReference type="NCBI Taxonomy" id="6293"/>
    <lineage>
        <taxon>Eukaryota</taxon>
        <taxon>Metazoa</taxon>
        <taxon>Ecdysozoa</taxon>
        <taxon>Nematoda</taxon>
        <taxon>Chromadorea</taxon>
        <taxon>Rhabditida</taxon>
        <taxon>Spirurina</taxon>
        <taxon>Spiruromorpha</taxon>
        <taxon>Filarioidea</taxon>
        <taxon>Onchocercidae</taxon>
        <taxon>Wuchereria</taxon>
    </lineage>
</organism>
<dbReference type="EMBL" id="UYWW01012667">
    <property type="protein sequence ID" value="VDM21908.1"/>
    <property type="molecule type" value="Genomic_DNA"/>
</dbReference>
<gene>
    <name evidence="1" type="ORF">WBA_LOCUS12217</name>
</gene>
<protein>
    <submittedName>
        <fullName evidence="1">Uncharacterized protein</fullName>
    </submittedName>
</protein>
<evidence type="ECO:0000313" key="2">
    <source>
        <dbReference type="Proteomes" id="UP000270924"/>
    </source>
</evidence>
<proteinExistence type="predicted"/>
<evidence type="ECO:0000313" key="1">
    <source>
        <dbReference type="EMBL" id="VDM21908.1"/>
    </source>
</evidence>
<dbReference type="AlphaFoldDB" id="A0A3P7GGM5"/>
<reference evidence="1 2" key="1">
    <citation type="submission" date="2018-11" db="EMBL/GenBank/DDBJ databases">
        <authorList>
            <consortium name="Pathogen Informatics"/>
        </authorList>
    </citation>
    <scope>NUCLEOTIDE SEQUENCE [LARGE SCALE GENOMIC DNA]</scope>
</reference>
<keyword evidence="2" id="KW-1185">Reference proteome</keyword>
<sequence length="64" mass="7675">MTSILSPYHFRNWELDPSTALSQSFDHCEIFGTFYDNFITPSPVLNQTYKFHENILFEEEKFHL</sequence>
<dbReference type="InParanoid" id="A0A3P7GGM5"/>
<dbReference type="Proteomes" id="UP000270924">
    <property type="component" value="Unassembled WGS sequence"/>
</dbReference>
<name>A0A3P7GGM5_WUCBA</name>